<keyword evidence="2" id="KW-0812">Transmembrane</keyword>
<feature type="region of interest" description="Disordered" evidence="1">
    <location>
        <begin position="614"/>
        <end position="637"/>
    </location>
</feature>
<feature type="transmembrane region" description="Helical" evidence="2">
    <location>
        <begin position="152"/>
        <end position="170"/>
    </location>
</feature>
<dbReference type="AlphaFoldDB" id="A0AAD6SQD5"/>
<feature type="region of interest" description="Disordered" evidence="1">
    <location>
        <begin position="179"/>
        <end position="199"/>
    </location>
</feature>
<dbReference type="Proteomes" id="UP001218188">
    <property type="component" value="Unassembled WGS sequence"/>
</dbReference>
<dbReference type="EMBL" id="JARJCM010000084">
    <property type="protein sequence ID" value="KAJ7031196.1"/>
    <property type="molecule type" value="Genomic_DNA"/>
</dbReference>
<keyword evidence="2" id="KW-0472">Membrane</keyword>
<gene>
    <name evidence="3" type="ORF">C8F04DRAFT_1397506</name>
</gene>
<protein>
    <submittedName>
        <fullName evidence="3">Uncharacterized protein</fullName>
    </submittedName>
</protein>
<feature type="transmembrane region" description="Helical" evidence="2">
    <location>
        <begin position="214"/>
        <end position="247"/>
    </location>
</feature>
<sequence length="637" mass="68282">MDRKEISDIFFQVGTAYLVQTHPNLLENVCIWTLKATAALFSILGSPLRSIIAPPVQTPARAQVPTTYANRTIPNTPIHPYEYTWAFPLESSPCIAQVAEPPAIAHTDLVWLPPAVSSPKVSGLDEATTDVAVVPLNGPSSPVTTQAYPQSVLMGGVLVFVVLVVLGFALRQQLRHRGDGTPPLPQRLDAEGPTASTVNPAKPTQTLTDFLGDIALWGSFSLAILLAFSLLALFVPAPVLVFAALFLPSSPGNAPDRQTAEFWALAGVNDPVLVLRASAQLEEDLRTHIHNFRLSPARPAAQVHTPPVTTPSTKQHTPPFLENIALWGLFSLAILLAFYSLAVFVPAPVPVVIAIVASCFTAKALDPRDAEFWAGAPKNRAKEFWAFADAPSAVSSSARGLAAAEKLMERETPAGPEERFIYWASTFRASGKGGTRCRPLWPPLCQAFRLRARVVQLVESLFRTERQRTTHTCGSRESDQARAVICLPRSPPIIAPVGEVVKDIAAVCVQDAGCGLGAGRVSFYAPDTKLAPHRASTAFEPQTMSTSHQTQLGAHAPREHVVCGEALSQATVPGIICSSSSRVLSSMQPERLSMADGGQCTSRCQPVTMKRTSKCGANEGGHHPDAARHASSGSFQR</sequence>
<reference evidence="3" key="1">
    <citation type="submission" date="2023-03" db="EMBL/GenBank/DDBJ databases">
        <title>Massive genome expansion in bonnet fungi (Mycena s.s.) driven by repeated elements and novel gene families across ecological guilds.</title>
        <authorList>
            <consortium name="Lawrence Berkeley National Laboratory"/>
            <person name="Harder C.B."/>
            <person name="Miyauchi S."/>
            <person name="Viragh M."/>
            <person name="Kuo A."/>
            <person name="Thoen E."/>
            <person name="Andreopoulos B."/>
            <person name="Lu D."/>
            <person name="Skrede I."/>
            <person name="Drula E."/>
            <person name="Henrissat B."/>
            <person name="Morin E."/>
            <person name="Kohler A."/>
            <person name="Barry K."/>
            <person name="LaButti K."/>
            <person name="Morin E."/>
            <person name="Salamov A."/>
            <person name="Lipzen A."/>
            <person name="Mereny Z."/>
            <person name="Hegedus B."/>
            <person name="Baldrian P."/>
            <person name="Stursova M."/>
            <person name="Weitz H."/>
            <person name="Taylor A."/>
            <person name="Grigoriev I.V."/>
            <person name="Nagy L.G."/>
            <person name="Martin F."/>
            <person name="Kauserud H."/>
        </authorList>
    </citation>
    <scope>NUCLEOTIDE SEQUENCE</scope>
    <source>
        <strain evidence="3">CBHHK200</strain>
    </source>
</reference>
<evidence type="ECO:0000313" key="3">
    <source>
        <dbReference type="EMBL" id="KAJ7031196.1"/>
    </source>
</evidence>
<proteinExistence type="predicted"/>
<keyword evidence="2" id="KW-1133">Transmembrane helix</keyword>
<organism evidence="3 4">
    <name type="scientific">Mycena alexandri</name>
    <dbReference type="NCBI Taxonomy" id="1745969"/>
    <lineage>
        <taxon>Eukaryota</taxon>
        <taxon>Fungi</taxon>
        <taxon>Dikarya</taxon>
        <taxon>Basidiomycota</taxon>
        <taxon>Agaricomycotina</taxon>
        <taxon>Agaricomycetes</taxon>
        <taxon>Agaricomycetidae</taxon>
        <taxon>Agaricales</taxon>
        <taxon>Marasmiineae</taxon>
        <taxon>Mycenaceae</taxon>
        <taxon>Mycena</taxon>
    </lineage>
</organism>
<comment type="caution">
    <text evidence="3">The sequence shown here is derived from an EMBL/GenBank/DDBJ whole genome shotgun (WGS) entry which is preliminary data.</text>
</comment>
<feature type="transmembrane region" description="Helical" evidence="2">
    <location>
        <begin position="324"/>
        <end position="345"/>
    </location>
</feature>
<keyword evidence="4" id="KW-1185">Reference proteome</keyword>
<evidence type="ECO:0000256" key="1">
    <source>
        <dbReference type="SAM" id="MobiDB-lite"/>
    </source>
</evidence>
<name>A0AAD6SQD5_9AGAR</name>
<evidence type="ECO:0000313" key="4">
    <source>
        <dbReference type="Proteomes" id="UP001218188"/>
    </source>
</evidence>
<evidence type="ECO:0000256" key="2">
    <source>
        <dbReference type="SAM" id="Phobius"/>
    </source>
</evidence>
<accession>A0AAD6SQD5</accession>